<feature type="chain" id="PRO_5035193841" evidence="1">
    <location>
        <begin position="25"/>
        <end position="119"/>
    </location>
</feature>
<dbReference type="PANTHER" id="PTHR34998:SF10">
    <property type="match status" value="1"/>
</dbReference>
<dbReference type="GeneID" id="123440963"/>
<reference evidence="3" key="1">
    <citation type="journal article" date="2012" name="Nature">
        <title>A physical, genetic and functional sequence assembly of the barley genome.</title>
        <authorList>
            <consortium name="The International Barley Genome Sequencing Consortium"/>
            <person name="Mayer K.F."/>
            <person name="Waugh R."/>
            <person name="Brown J.W."/>
            <person name="Schulman A."/>
            <person name="Langridge P."/>
            <person name="Platzer M."/>
            <person name="Fincher G.B."/>
            <person name="Muehlbauer G.J."/>
            <person name="Sato K."/>
            <person name="Close T.J."/>
            <person name="Wise R.P."/>
            <person name="Stein N."/>
        </authorList>
    </citation>
    <scope>NUCLEOTIDE SEQUENCE [LARGE SCALE GENOMIC DNA]</scope>
    <source>
        <strain evidence="3">cv. Morex</strain>
    </source>
</reference>
<organism evidence="2 3">
    <name type="scientific">Hordeum vulgare subsp. vulgare</name>
    <name type="common">Domesticated barley</name>
    <dbReference type="NCBI Taxonomy" id="112509"/>
    <lineage>
        <taxon>Eukaryota</taxon>
        <taxon>Viridiplantae</taxon>
        <taxon>Streptophyta</taxon>
        <taxon>Embryophyta</taxon>
        <taxon>Tracheophyta</taxon>
        <taxon>Spermatophyta</taxon>
        <taxon>Magnoliopsida</taxon>
        <taxon>Liliopsida</taxon>
        <taxon>Poales</taxon>
        <taxon>Poaceae</taxon>
        <taxon>BOP clade</taxon>
        <taxon>Pooideae</taxon>
        <taxon>Triticodae</taxon>
        <taxon>Triticeae</taxon>
        <taxon>Hordeinae</taxon>
        <taxon>Hordeum</taxon>
    </lineage>
</organism>
<protein>
    <submittedName>
        <fullName evidence="2">Uncharacterized protein</fullName>
    </submittedName>
</protein>
<evidence type="ECO:0000313" key="3">
    <source>
        <dbReference type="Proteomes" id="UP000011116"/>
    </source>
</evidence>
<sequence length="119" mass="12498">MDRKVRIKLVILAVVLAGPDTTRAAALAGGTDSIDAAGAVRPLMSTSSSSWMKLEDGVAPELSAVTALDLDVQREVLRGIDAGAGALGPDRQVCLKKKKCPAPGEPYTRPCAKIYHCRP</sequence>
<reference evidence="2" key="3">
    <citation type="submission" date="2022-01" db="UniProtKB">
        <authorList>
            <consortium name="EnsemblPlants"/>
        </authorList>
    </citation>
    <scope>IDENTIFICATION</scope>
    <source>
        <strain evidence="2">subsp. vulgare</strain>
    </source>
</reference>
<evidence type="ECO:0000256" key="1">
    <source>
        <dbReference type="SAM" id="SignalP"/>
    </source>
</evidence>
<evidence type="ECO:0000313" key="2">
    <source>
        <dbReference type="EnsemblPlants" id="HORVU.MOREX.r3.3HG0321150.1.CDS1"/>
    </source>
</evidence>
<dbReference type="EnsemblPlants" id="HORVU.MOREX.r3.3HG0321150.1">
    <property type="protein sequence ID" value="HORVU.MOREX.r3.3HG0321150.1.CDS1"/>
    <property type="gene ID" value="HORVU.MOREX.r3.3HG0321150"/>
</dbReference>
<dbReference type="Gramene" id="HORVU.MOREX.r2.3HG0268080.1">
    <property type="protein sequence ID" value="HORVU.MOREX.r2.3HG0268080.1.CDS.1"/>
    <property type="gene ID" value="HORVU.MOREX.r2.3HG0268080"/>
</dbReference>
<name>A0A8I6Y2F3_HORVV</name>
<dbReference type="Proteomes" id="UP000011116">
    <property type="component" value="Chromosome 3H"/>
</dbReference>
<keyword evidence="3" id="KW-1185">Reference proteome</keyword>
<dbReference type="KEGG" id="hvg:123440963"/>
<gene>
    <name evidence="2" type="primary">LOC123440963</name>
</gene>
<proteinExistence type="predicted"/>
<keyword evidence="1" id="KW-0732">Signal</keyword>
<dbReference type="Gramene" id="HORVU.MOREX.r3.3HG0321150.1">
    <property type="protein sequence ID" value="HORVU.MOREX.r3.3HG0321150.1.CDS1"/>
    <property type="gene ID" value="HORVU.MOREX.r3.3HG0321150"/>
</dbReference>
<accession>A0A8I6Y2F3</accession>
<dbReference type="RefSeq" id="XP_044973437.1">
    <property type="nucleotide sequence ID" value="XM_045117502.1"/>
</dbReference>
<feature type="signal peptide" evidence="1">
    <location>
        <begin position="1"/>
        <end position="24"/>
    </location>
</feature>
<dbReference type="AlphaFoldDB" id="A0A8I6Y2F3"/>
<dbReference type="PANTHER" id="PTHR34998">
    <property type="entry name" value="OS04G0357400 PROTEIN-RELATED"/>
    <property type="match status" value="1"/>
</dbReference>
<reference evidence="2" key="2">
    <citation type="submission" date="2020-10" db="EMBL/GenBank/DDBJ databases">
        <authorList>
            <person name="Scholz U."/>
            <person name="Mascher M."/>
            <person name="Fiebig A."/>
        </authorList>
    </citation>
    <scope>NUCLEOTIDE SEQUENCE [LARGE SCALE GENOMIC DNA]</scope>
    <source>
        <strain evidence="2">cv. Morex</strain>
    </source>
</reference>
<dbReference type="OrthoDB" id="696443at2759"/>